<reference evidence="1" key="1">
    <citation type="submission" date="2023-06" db="EMBL/GenBank/DDBJ databases">
        <authorList>
            <person name="Delattre M."/>
        </authorList>
    </citation>
    <scope>NUCLEOTIDE SEQUENCE</scope>
    <source>
        <strain evidence="1">AF72</strain>
    </source>
</reference>
<evidence type="ECO:0000313" key="2">
    <source>
        <dbReference type="Proteomes" id="UP001177023"/>
    </source>
</evidence>
<dbReference type="PANTHER" id="PTHR42943:SF1">
    <property type="entry name" value="DSBA DOMAIN-CONTAINING PROTEIN"/>
    <property type="match status" value="1"/>
</dbReference>
<dbReference type="InterPro" id="IPR051924">
    <property type="entry name" value="GST_Kappa/NadH"/>
</dbReference>
<dbReference type="GO" id="GO:0004602">
    <property type="term" value="F:glutathione peroxidase activity"/>
    <property type="evidence" value="ECO:0007669"/>
    <property type="project" value="TreeGrafter"/>
</dbReference>
<feature type="non-terminal residue" evidence="1">
    <location>
        <position position="1"/>
    </location>
</feature>
<dbReference type="EMBL" id="CATQJA010002305">
    <property type="protein sequence ID" value="CAJ0570376.1"/>
    <property type="molecule type" value="Genomic_DNA"/>
</dbReference>
<keyword evidence="2" id="KW-1185">Reference proteome</keyword>
<accession>A0AA36CLH4</accession>
<name>A0AA36CLH4_9BILA</name>
<sequence>MTTRIKYFYDVLCPSSWQNLLRLRELPSTSFTIDYQPVVNKRMKLLKLQREAGKRFVPINPEQFFAELYCKDSPTISAEHWQVHEQLLEELNQTPHMFLQAVKLYFSDRYVDAIDHLNRRIWEQRLPVSRGYHLFQTATAMGFEFRQSDFLVTQLCHHVVNEALGKGIVDAIEHGAVRAPFFVLSNGNGTEKRCSEKLDELIQ</sequence>
<evidence type="ECO:0000313" key="1">
    <source>
        <dbReference type="EMBL" id="CAJ0570376.1"/>
    </source>
</evidence>
<dbReference type="Gene3D" id="3.40.30.10">
    <property type="entry name" value="Glutaredoxin"/>
    <property type="match status" value="1"/>
</dbReference>
<dbReference type="GO" id="GO:0004364">
    <property type="term" value="F:glutathione transferase activity"/>
    <property type="evidence" value="ECO:0007669"/>
    <property type="project" value="TreeGrafter"/>
</dbReference>
<dbReference type="GO" id="GO:0005739">
    <property type="term" value="C:mitochondrion"/>
    <property type="evidence" value="ECO:0007669"/>
    <property type="project" value="TreeGrafter"/>
</dbReference>
<dbReference type="GO" id="GO:0005777">
    <property type="term" value="C:peroxisome"/>
    <property type="evidence" value="ECO:0007669"/>
    <property type="project" value="TreeGrafter"/>
</dbReference>
<evidence type="ECO:0008006" key="3">
    <source>
        <dbReference type="Google" id="ProtNLM"/>
    </source>
</evidence>
<dbReference type="Proteomes" id="UP001177023">
    <property type="component" value="Unassembled WGS sequence"/>
</dbReference>
<organism evidence="1 2">
    <name type="scientific">Mesorhabditis spiculigera</name>
    <dbReference type="NCBI Taxonomy" id="96644"/>
    <lineage>
        <taxon>Eukaryota</taxon>
        <taxon>Metazoa</taxon>
        <taxon>Ecdysozoa</taxon>
        <taxon>Nematoda</taxon>
        <taxon>Chromadorea</taxon>
        <taxon>Rhabditida</taxon>
        <taxon>Rhabditina</taxon>
        <taxon>Rhabditomorpha</taxon>
        <taxon>Rhabditoidea</taxon>
        <taxon>Rhabditidae</taxon>
        <taxon>Mesorhabditinae</taxon>
        <taxon>Mesorhabditis</taxon>
    </lineage>
</organism>
<dbReference type="AlphaFoldDB" id="A0AA36CLH4"/>
<comment type="caution">
    <text evidence="1">The sequence shown here is derived from an EMBL/GenBank/DDBJ whole genome shotgun (WGS) entry which is preliminary data.</text>
</comment>
<protein>
    <recommendedName>
        <fullName evidence="3">DSBA-like thioredoxin domain-containing protein</fullName>
    </recommendedName>
</protein>
<dbReference type="GO" id="GO:0006749">
    <property type="term" value="P:glutathione metabolic process"/>
    <property type="evidence" value="ECO:0007669"/>
    <property type="project" value="TreeGrafter"/>
</dbReference>
<proteinExistence type="predicted"/>
<dbReference type="SUPFAM" id="SSF52833">
    <property type="entry name" value="Thioredoxin-like"/>
    <property type="match status" value="1"/>
</dbReference>
<dbReference type="InterPro" id="IPR036249">
    <property type="entry name" value="Thioredoxin-like_sf"/>
</dbReference>
<dbReference type="PANTHER" id="PTHR42943">
    <property type="entry name" value="GLUTATHIONE S-TRANSFERASE KAPPA"/>
    <property type="match status" value="1"/>
</dbReference>
<gene>
    <name evidence="1" type="ORF">MSPICULIGERA_LOCUS8818</name>
</gene>